<dbReference type="SUPFAM" id="SSF55874">
    <property type="entry name" value="ATPase domain of HSP90 chaperone/DNA topoisomerase II/histidine kinase"/>
    <property type="match status" value="1"/>
</dbReference>
<protein>
    <recommendedName>
        <fullName evidence="2 5">DNA mismatch repair protein MutL</fullName>
    </recommendedName>
</protein>
<evidence type="ECO:0000259" key="7">
    <source>
        <dbReference type="SMART" id="SM01340"/>
    </source>
</evidence>
<dbReference type="GO" id="GO:0030983">
    <property type="term" value="F:mismatched DNA binding"/>
    <property type="evidence" value="ECO:0007669"/>
    <property type="project" value="InterPro"/>
</dbReference>
<dbReference type="SUPFAM" id="SSF54211">
    <property type="entry name" value="Ribosomal protein S5 domain 2-like"/>
    <property type="match status" value="1"/>
</dbReference>
<dbReference type="RefSeq" id="WP_108729002.1">
    <property type="nucleotide sequence ID" value="NZ_CP025785.1"/>
</dbReference>
<dbReference type="GO" id="GO:0032300">
    <property type="term" value="C:mismatch repair complex"/>
    <property type="evidence" value="ECO:0007669"/>
    <property type="project" value="InterPro"/>
</dbReference>
<feature type="domain" description="MutL C-terminal dimerisation" evidence="6">
    <location>
        <begin position="437"/>
        <end position="571"/>
    </location>
</feature>
<dbReference type="OrthoDB" id="9763467at2"/>
<dbReference type="HAMAP" id="MF_00149">
    <property type="entry name" value="DNA_mis_repair"/>
    <property type="match status" value="1"/>
</dbReference>
<dbReference type="PROSITE" id="PS00058">
    <property type="entry name" value="DNA_MISMATCH_REPAIR_1"/>
    <property type="match status" value="1"/>
</dbReference>
<dbReference type="InterPro" id="IPR013507">
    <property type="entry name" value="DNA_mismatch_S5_2-like"/>
</dbReference>
<evidence type="ECO:0000256" key="5">
    <source>
        <dbReference type="HAMAP-Rule" id="MF_00149"/>
    </source>
</evidence>
<dbReference type="InterPro" id="IPR020667">
    <property type="entry name" value="DNA_mismatch_repair_MutL"/>
</dbReference>
<dbReference type="NCBIfam" id="TIGR00585">
    <property type="entry name" value="mutl"/>
    <property type="match status" value="1"/>
</dbReference>
<dbReference type="Pfam" id="PF13589">
    <property type="entry name" value="HATPase_c_3"/>
    <property type="match status" value="1"/>
</dbReference>
<dbReference type="InterPro" id="IPR038973">
    <property type="entry name" value="MutL/Mlh/Pms-like"/>
</dbReference>
<dbReference type="InterPro" id="IPR020568">
    <property type="entry name" value="Ribosomal_Su5_D2-typ_SF"/>
</dbReference>
<gene>
    <name evidence="5" type="primary">mutL</name>
    <name evidence="8" type="ORF">CR532_01085</name>
</gene>
<dbReference type="Gene3D" id="3.30.1370.100">
    <property type="entry name" value="MutL, C-terminal domain, regulatory subdomain"/>
    <property type="match status" value="1"/>
</dbReference>
<dbReference type="GO" id="GO:0016887">
    <property type="term" value="F:ATP hydrolysis activity"/>
    <property type="evidence" value="ECO:0007669"/>
    <property type="project" value="InterPro"/>
</dbReference>
<name>A0A2S1LWD0_9SPIR</name>
<dbReference type="EMBL" id="CP025785">
    <property type="protein sequence ID" value="AWG42603.1"/>
    <property type="molecule type" value="Genomic_DNA"/>
</dbReference>
<evidence type="ECO:0000256" key="3">
    <source>
        <dbReference type="ARBA" id="ARBA00022763"/>
    </source>
</evidence>
<dbReference type="InterPro" id="IPR042121">
    <property type="entry name" value="MutL_C_regsub"/>
</dbReference>
<accession>A0A2S1LWD0</accession>
<dbReference type="InterPro" id="IPR042120">
    <property type="entry name" value="MutL_C_dimsub"/>
</dbReference>
<evidence type="ECO:0000313" key="8">
    <source>
        <dbReference type="EMBL" id="AWG42603.1"/>
    </source>
</evidence>
<organism evidence="8 9">
    <name type="scientific">Candidatus Borreliella tachyglossi</name>
    <dbReference type="NCBI Taxonomy" id="1964448"/>
    <lineage>
        <taxon>Bacteria</taxon>
        <taxon>Pseudomonadati</taxon>
        <taxon>Spirochaetota</taxon>
        <taxon>Spirochaetia</taxon>
        <taxon>Spirochaetales</taxon>
        <taxon>Borreliaceae</taxon>
        <taxon>Borreliella</taxon>
    </lineage>
</organism>
<dbReference type="InterPro" id="IPR002099">
    <property type="entry name" value="MutL/Mlh/PMS"/>
</dbReference>
<dbReference type="SMART" id="SM01340">
    <property type="entry name" value="DNA_mis_repair"/>
    <property type="match status" value="1"/>
</dbReference>
<dbReference type="Pfam" id="PF08676">
    <property type="entry name" value="MutL_C"/>
    <property type="match status" value="1"/>
</dbReference>
<proteinExistence type="inferred from homology"/>
<dbReference type="SMART" id="SM00853">
    <property type="entry name" value="MutL_C"/>
    <property type="match status" value="1"/>
</dbReference>
<dbReference type="Gene3D" id="3.30.230.10">
    <property type="match status" value="1"/>
</dbReference>
<dbReference type="SUPFAM" id="SSF118116">
    <property type="entry name" value="DNA mismatch repair protein MutL"/>
    <property type="match status" value="1"/>
</dbReference>
<keyword evidence="3 5" id="KW-0227">DNA damage</keyword>
<comment type="function">
    <text evidence="5">This protein is involved in the repair of mismatches in DNA. It is required for dam-dependent methyl-directed DNA mismatch repair. May act as a 'molecular matchmaker', a protein that promotes the formation of a stable complex between two or more DNA-binding proteins in an ATP-dependent manner without itself being part of a final effector complex.</text>
</comment>
<keyword evidence="9" id="KW-1185">Reference proteome</keyword>
<dbReference type="InterPro" id="IPR037198">
    <property type="entry name" value="MutL_C_sf"/>
</dbReference>
<reference evidence="8 9" key="1">
    <citation type="submission" date="2018-01" db="EMBL/GenBank/DDBJ databases">
        <title>Genome sequence of Borrelia tachyglossi.</title>
        <authorList>
            <person name="Gofton A.W."/>
        </authorList>
    </citation>
    <scope>NUCLEOTIDE SEQUENCE [LARGE SCALE GENOMIC DNA]</scope>
    <source>
        <strain evidence="8 9">Bc-F10-1268</strain>
    </source>
</reference>
<dbReference type="CDD" id="cd16926">
    <property type="entry name" value="HATPase_MutL-MLH-PMS-like"/>
    <property type="match status" value="1"/>
</dbReference>
<evidence type="ECO:0000256" key="2">
    <source>
        <dbReference type="ARBA" id="ARBA00021975"/>
    </source>
</evidence>
<dbReference type="PANTHER" id="PTHR10073">
    <property type="entry name" value="DNA MISMATCH REPAIR PROTEIN MLH, PMS, MUTL"/>
    <property type="match status" value="1"/>
</dbReference>
<comment type="similarity">
    <text evidence="1 5">Belongs to the DNA mismatch repair MutL/HexB family.</text>
</comment>
<keyword evidence="4 5" id="KW-0234">DNA repair</keyword>
<dbReference type="PANTHER" id="PTHR10073:SF12">
    <property type="entry name" value="DNA MISMATCH REPAIR PROTEIN MLH1"/>
    <property type="match status" value="1"/>
</dbReference>
<dbReference type="Gene3D" id="3.30.565.10">
    <property type="entry name" value="Histidine kinase-like ATPase, C-terminal domain"/>
    <property type="match status" value="1"/>
</dbReference>
<evidence type="ECO:0000313" key="9">
    <source>
        <dbReference type="Proteomes" id="UP000244655"/>
    </source>
</evidence>
<sequence length="613" mass="71754">MNKIKFLDKSLVQKIAAGEAIDRPCSILRELLDNSIDSGADKIEIFLEEGGIRRILITDNGSGISQADLKICYLPHTTSKINAEQDLEKIKTLGFRGEALSSIAICSNLVITSSTTGEESYQIEVENGIEKYFKKQSPINGTIVDVTNLFHNFPARKRFLKKDSVETKMCLKVFEDKAVAHPEIDFKLSINNELRKVYFKERLIDRVQSVYGEVIENNKFGKIEAEYEHVKMKIFFAPPNFSRKDRRNIKIFVNKRPVEEKILSEAIIDGHSRILTNRNFPICYLFLEIEPKYIDFNIHPQKKEVRFFNLPFLPKQISNNINRFFDREQKDILQDYHNIIIKRQLTNDMHLLQPEIESQNSDFQAYEITQNEELILEKPQSNQITNIIEDKIKFESHNLTQKDKPSFKTYIQDIFLKTSTMLNAINKPKEEEPKFRYIGQIFSEFLIAEKDNEVYFIDQHALHEKIIYKSLQTTKKTIQNLLIPIEFDVDCEDANRILESELEEYKKIDIVVTKIKEQSYQLESIPNICNKYENVIIKFLKTRKSKTINSLEADLYANLACRQAIKRNDIISSEFSKFLINELFNLNLKYCPHGRKIYYKISKFDLEKSVDRK</sequence>
<dbReference type="GO" id="GO:0005524">
    <property type="term" value="F:ATP binding"/>
    <property type="evidence" value="ECO:0007669"/>
    <property type="project" value="InterPro"/>
</dbReference>
<dbReference type="GO" id="GO:0140664">
    <property type="term" value="F:ATP-dependent DNA damage sensor activity"/>
    <property type="evidence" value="ECO:0007669"/>
    <property type="project" value="InterPro"/>
</dbReference>
<dbReference type="InterPro" id="IPR036890">
    <property type="entry name" value="HATPase_C_sf"/>
</dbReference>
<dbReference type="FunFam" id="3.30.565.10:FF:000003">
    <property type="entry name" value="DNA mismatch repair endonuclease MutL"/>
    <property type="match status" value="1"/>
</dbReference>
<evidence type="ECO:0000256" key="4">
    <source>
        <dbReference type="ARBA" id="ARBA00023204"/>
    </source>
</evidence>
<evidence type="ECO:0000259" key="6">
    <source>
        <dbReference type="SMART" id="SM00853"/>
    </source>
</evidence>
<dbReference type="InterPro" id="IPR014790">
    <property type="entry name" value="MutL_C"/>
</dbReference>
<evidence type="ECO:0000256" key="1">
    <source>
        <dbReference type="ARBA" id="ARBA00006082"/>
    </source>
</evidence>
<dbReference type="InterPro" id="IPR014762">
    <property type="entry name" value="DNA_mismatch_repair_CS"/>
</dbReference>
<dbReference type="Pfam" id="PF01119">
    <property type="entry name" value="DNA_mis_repair"/>
    <property type="match status" value="1"/>
</dbReference>
<feature type="domain" description="DNA mismatch repair protein S5" evidence="7">
    <location>
        <begin position="207"/>
        <end position="326"/>
    </location>
</feature>
<dbReference type="InterPro" id="IPR014721">
    <property type="entry name" value="Ribsml_uS5_D2-typ_fold_subgr"/>
</dbReference>
<dbReference type="GO" id="GO:0006298">
    <property type="term" value="P:mismatch repair"/>
    <property type="evidence" value="ECO:0007669"/>
    <property type="project" value="UniProtKB-UniRule"/>
</dbReference>
<dbReference type="Gene3D" id="3.30.1540.20">
    <property type="entry name" value="MutL, C-terminal domain, dimerisation subdomain"/>
    <property type="match status" value="1"/>
</dbReference>
<dbReference type="CDD" id="cd00782">
    <property type="entry name" value="MutL_Trans"/>
    <property type="match status" value="1"/>
</dbReference>
<dbReference type="Proteomes" id="UP000244655">
    <property type="component" value="Chromosome"/>
</dbReference>
<dbReference type="AlphaFoldDB" id="A0A2S1LWD0"/>